<organism evidence="1 2">
    <name type="scientific">Hominenteromicrobium mulieris</name>
    <dbReference type="NCBI Taxonomy" id="2885357"/>
    <lineage>
        <taxon>Bacteria</taxon>
        <taxon>Bacillati</taxon>
        <taxon>Bacillota</taxon>
        <taxon>Clostridia</taxon>
        <taxon>Eubacteriales</taxon>
        <taxon>Oscillospiraceae</taxon>
        <taxon>Hominenteromicrobium</taxon>
    </lineage>
</organism>
<keyword evidence="2" id="KW-1185">Reference proteome</keyword>
<evidence type="ECO:0000313" key="2">
    <source>
        <dbReference type="Proteomes" id="UP001199424"/>
    </source>
</evidence>
<dbReference type="RefSeq" id="WP_176819806.1">
    <property type="nucleotide sequence ID" value="NZ_JAJEQC010000002.1"/>
</dbReference>
<dbReference type="EMBL" id="JAJEQC010000002">
    <property type="protein sequence ID" value="MCC2135956.1"/>
    <property type="molecule type" value="Genomic_DNA"/>
</dbReference>
<proteinExistence type="predicted"/>
<evidence type="ECO:0000313" key="1">
    <source>
        <dbReference type="EMBL" id="MCC2135956.1"/>
    </source>
</evidence>
<dbReference type="Proteomes" id="UP001199424">
    <property type="component" value="Unassembled WGS sequence"/>
</dbReference>
<reference evidence="1" key="1">
    <citation type="submission" date="2021-10" db="EMBL/GenBank/DDBJ databases">
        <title>Anaerobic single-cell dispensing facilitates the cultivation of human gut bacteria.</title>
        <authorList>
            <person name="Afrizal A."/>
        </authorList>
    </citation>
    <scope>NUCLEOTIDE SEQUENCE</scope>
    <source>
        <strain evidence="1">CLA-AA-H250</strain>
    </source>
</reference>
<name>A0AAE3AIN0_9FIRM</name>
<sequence>MNDYISWGQEYLDEAERIKRRLLVIRAERDYDIAGEQAQRVQMLYTMYLECLVTGHALQKRGRRAVS</sequence>
<accession>A0AAE3AIN0</accession>
<dbReference type="AlphaFoldDB" id="A0AAE3AIN0"/>
<comment type="caution">
    <text evidence="1">The sequence shown here is derived from an EMBL/GenBank/DDBJ whole genome shotgun (WGS) entry which is preliminary data.</text>
</comment>
<gene>
    <name evidence="1" type="ORF">LKD31_02870</name>
</gene>
<protein>
    <submittedName>
        <fullName evidence="1">Uncharacterized protein</fullName>
    </submittedName>
</protein>